<evidence type="ECO:0000256" key="4">
    <source>
        <dbReference type="ARBA" id="ARBA00022825"/>
    </source>
</evidence>
<dbReference type="InterPro" id="IPR002477">
    <property type="entry name" value="Peptidoglycan-bd-like"/>
</dbReference>
<feature type="transmembrane region" description="Helical" evidence="6">
    <location>
        <begin position="21"/>
        <end position="41"/>
    </location>
</feature>
<keyword evidence="9" id="KW-1185">Reference proteome</keyword>
<dbReference type="AlphaFoldDB" id="A0A0R1JXC5"/>
<dbReference type="Pfam" id="PF22694">
    <property type="entry name" value="CtpB_N-like"/>
    <property type="match status" value="1"/>
</dbReference>
<dbReference type="GO" id="GO:0030288">
    <property type="term" value="C:outer membrane-bounded periplasmic space"/>
    <property type="evidence" value="ECO:0007669"/>
    <property type="project" value="TreeGrafter"/>
</dbReference>
<dbReference type="SUPFAM" id="SSF47090">
    <property type="entry name" value="PGBD-like"/>
    <property type="match status" value="1"/>
</dbReference>
<dbReference type="GO" id="GO:0008236">
    <property type="term" value="F:serine-type peptidase activity"/>
    <property type="evidence" value="ECO:0007669"/>
    <property type="project" value="UniProtKB-KW"/>
</dbReference>
<evidence type="ECO:0000256" key="3">
    <source>
        <dbReference type="ARBA" id="ARBA00022801"/>
    </source>
</evidence>
<dbReference type="Pfam" id="PF00595">
    <property type="entry name" value="PDZ"/>
    <property type="match status" value="1"/>
</dbReference>
<dbReference type="PATRIC" id="fig|1291734.4.peg.1258"/>
<dbReference type="CDD" id="cd06782">
    <property type="entry name" value="cpPDZ_CPP-like"/>
    <property type="match status" value="1"/>
</dbReference>
<dbReference type="InterPro" id="IPR005151">
    <property type="entry name" value="Tail-specific_protease"/>
</dbReference>
<dbReference type="SUPFAM" id="SSF50156">
    <property type="entry name" value="PDZ domain-like"/>
    <property type="match status" value="1"/>
</dbReference>
<dbReference type="SMART" id="SM00245">
    <property type="entry name" value="TSPc"/>
    <property type="match status" value="1"/>
</dbReference>
<dbReference type="GO" id="GO:0007165">
    <property type="term" value="P:signal transduction"/>
    <property type="evidence" value="ECO:0007669"/>
    <property type="project" value="TreeGrafter"/>
</dbReference>
<protein>
    <submittedName>
        <fullName evidence="8">Peptidase, s41 family</fullName>
    </submittedName>
</protein>
<dbReference type="GO" id="GO:0006508">
    <property type="term" value="P:proteolysis"/>
    <property type="evidence" value="ECO:0007669"/>
    <property type="project" value="UniProtKB-KW"/>
</dbReference>
<feature type="domain" description="PDZ" evidence="7">
    <location>
        <begin position="99"/>
        <end position="175"/>
    </location>
</feature>
<dbReference type="InterPro" id="IPR004447">
    <property type="entry name" value="Peptidase_S41A"/>
</dbReference>
<sequence length="483" mass="51314">MNTKHMSKREESMSKHLQVPVWVMAIGMSVTLIGGGVVGYMTHDAATARQTTTGVPSELKQVVSTYDTIRSNYYQKTSDKKLAAGAINGMLESLGDPYSVYLANTDKSSLDSTISASFGGIGATIEQTGKTLHIQSILPDTPAKHAGLRVGDQLIAVNGKDVASMTVDKAVAKIRGKIGTQVKVTVKRQGTRHTYTMKRAKITTDTVTGALSKQNRHVGIITMATFSEPTATQFEKTVKQLRKKGATSFVLDLRGNPGGMLDSALAIASMCLKDGQTIVKVQNRAGSTQVYKAGKTYDKGFKVKEPLSILIDGNSASASEILSAALNENRAVPLVGEQSFGKGTVQNVASLNSQAEIKLTVAKWLTPKNHWINHKGLTPTVKVAYPAYAKISGIGASNLKPEQTGTDVKAMQQMLAALGFNPGTVNGYYSADTVSAVKAFQEKHGLNATGTADDTTLTTLMQALSAKFTADDPQLKAAVKAAK</sequence>
<keyword evidence="3 5" id="KW-0378">Hydrolase</keyword>
<dbReference type="InterPro" id="IPR029045">
    <property type="entry name" value="ClpP/crotonase-like_dom_sf"/>
</dbReference>
<dbReference type="PANTHER" id="PTHR32060">
    <property type="entry name" value="TAIL-SPECIFIC PROTEASE"/>
    <property type="match status" value="1"/>
</dbReference>
<dbReference type="STRING" id="1291734.FD02_GL001227"/>
<dbReference type="InterPro" id="IPR036034">
    <property type="entry name" value="PDZ_sf"/>
</dbReference>
<dbReference type="SMART" id="SM00228">
    <property type="entry name" value="PDZ"/>
    <property type="match status" value="1"/>
</dbReference>
<dbReference type="GO" id="GO:0004175">
    <property type="term" value="F:endopeptidase activity"/>
    <property type="evidence" value="ECO:0007669"/>
    <property type="project" value="TreeGrafter"/>
</dbReference>
<evidence type="ECO:0000256" key="1">
    <source>
        <dbReference type="ARBA" id="ARBA00009179"/>
    </source>
</evidence>
<dbReference type="PROSITE" id="PS50106">
    <property type="entry name" value="PDZ"/>
    <property type="match status" value="1"/>
</dbReference>
<dbReference type="Gene3D" id="3.90.226.10">
    <property type="entry name" value="2-enoyl-CoA Hydratase, Chain A, domain 1"/>
    <property type="match status" value="1"/>
</dbReference>
<evidence type="ECO:0000256" key="5">
    <source>
        <dbReference type="RuleBase" id="RU004404"/>
    </source>
</evidence>
<evidence type="ECO:0000313" key="9">
    <source>
        <dbReference type="Proteomes" id="UP000051804"/>
    </source>
</evidence>
<dbReference type="EMBL" id="AZDJ01000013">
    <property type="protein sequence ID" value="KRK73369.1"/>
    <property type="molecule type" value="Genomic_DNA"/>
</dbReference>
<organism evidence="8 9">
    <name type="scientific">Lacticaseibacillus nasuensis JCM 17158</name>
    <dbReference type="NCBI Taxonomy" id="1291734"/>
    <lineage>
        <taxon>Bacteria</taxon>
        <taxon>Bacillati</taxon>
        <taxon>Bacillota</taxon>
        <taxon>Bacilli</taxon>
        <taxon>Lactobacillales</taxon>
        <taxon>Lactobacillaceae</taxon>
        <taxon>Lacticaseibacillus</taxon>
    </lineage>
</organism>
<dbReference type="CDD" id="cd07560">
    <property type="entry name" value="Peptidase_S41_CPP"/>
    <property type="match status" value="1"/>
</dbReference>
<evidence type="ECO:0000256" key="6">
    <source>
        <dbReference type="SAM" id="Phobius"/>
    </source>
</evidence>
<dbReference type="NCBIfam" id="TIGR00225">
    <property type="entry name" value="prc"/>
    <property type="match status" value="1"/>
</dbReference>
<comment type="similarity">
    <text evidence="1 5">Belongs to the peptidase S41A family.</text>
</comment>
<name>A0A0R1JXC5_9LACO</name>
<dbReference type="InterPro" id="IPR055210">
    <property type="entry name" value="CtpA/B_N"/>
</dbReference>
<dbReference type="SUPFAM" id="SSF52096">
    <property type="entry name" value="ClpP/crotonase"/>
    <property type="match status" value="1"/>
</dbReference>
<dbReference type="InterPro" id="IPR036366">
    <property type="entry name" value="PGBDSf"/>
</dbReference>
<dbReference type="Pfam" id="PF03572">
    <property type="entry name" value="Peptidase_S41"/>
    <property type="match status" value="1"/>
</dbReference>
<keyword evidence="2 5" id="KW-0645">Protease</keyword>
<keyword evidence="6" id="KW-0472">Membrane</keyword>
<dbReference type="PANTHER" id="PTHR32060:SF30">
    <property type="entry name" value="CARBOXY-TERMINAL PROCESSING PROTEASE CTPA"/>
    <property type="match status" value="1"/>
</dbReference>
<gene>
    <name evidence="8" type="ORF">FD02_GL001227</name>
</gene>
<dbReference type="Proteomes" id="UP000051804">
    <property type="component" value="Unassembled WGS sequence"/>
</dbReference>
<comment type="caution">
    <text evidence="8">The sequence shown here is derived from an EMBL/GenBank/DDBJ whole genome shotgun (WGS) entry which is preliminary data.</text>
</comment>
<reference evidence="8 9" key="1">
    <citation type="journal article" date="2015" name="Genome Announc.">
        <title>Expanding the biotechnology potential of lactobacilli through comparative genomics of 213 strains and associated genera.</title>
        <authorList>
            <person name="Sun Z."/>
            <person name="Harris H.M."/>
            <person name="McCann A."/>
            <person name="Guo C."/>
            <person name="Argimon S."/>
            <person name="Zhang W."/>
            <person name="Yang X."/>
            <person name="Jeffery I.B."/>
            <person name="Cooney J.C."/>
            <person name="Kagawa T.F."/>
            <person name="Liu W."/>
            <person name="Song Y."/>
            <person name="Salvetti E."/>
            <person name="Wrobel A."/>
            <person name="Rasinkangas P."/>
            <person name="Parkhill J."/>
            <person name="Rea M.C."/>
            <person name="O'Sullivan O."/>
            <person name="Ritari J."/>
            <person name="Douillard F.P."/>
            <person name="Paul Ross R."/>
            <person name="Yang R."/>
            <person name="Briner A.E."/>
            <person name="Felis G.E."/>
            <person name="de Vos W.M."/>
            <person name="Barrangou R."/>
            <person name="Klaenhammer T.R."/>
            <person name="Caufield P.W."/>
            <person name="Cui Y."/>
            <person name="Zhang H."/>
            <person name="O'Toole P.W."/>
        </authorList>
    </citation>
    <scope>NUCLEOTIDE SEQUENCE [LARGE SCALE GENOMIC DNA]</scope>
    <source>
        <strain evidence="8 9">JCM 17158</strain>
    </source>
</reference>
<evidence type="ECO:0000256" key="2">
    <source>
        <dbReference type="ARBA" id="ARBA00022670"/>
    </source>
</evidence>
<accession>A0A0R1JXC5</accession>
<keyword evidence="6" id="KW-1133">Transmembrane helix</keyword>
<proteinExistence type="inferred from homology"/>
<evidence type="ECO:0000259" key="7">
    <source>
        <dbReference type="PROSITE" id="PS50106"/>
    </source>
</evidence>
<dbReference type="Pfam" id="PF01471">
    <property type="entry name" value="PG_binding_1"/>
    <property type="match status" value="1"/>
</dbReference>
<dbReference type="Gene3D" id="1.10.101.10">
    <property type="entry name" value="PGBD-like superfamily/PGBD"/>
    <property type="match status" value="1"/>
</dbReference>
<dbReference type="InterPro" id="IPR036365">
    <property type="entry name" value="PGBD-like_sf"/>
</dbReference>
<keyword evidence="4 5" id="KW-0720">Serine protease</keyword>
<dbReference type="InterPro" id="IPR001478">
    <property type="entry name" value="PDZ"/>
</dbReference>
<dbReference type="Gene3D" id="3.30.750.44">
    <property type="match status" value="1"/>
</dbReference>
<keyword evidence="6" id="KW-0812">Transmembrane</keyword>
<dbReference type="Gene3D" id="2.30.42.10">
    <property type="match status" value="1"/>
</dbReference>
<evidence type="ECO:0000313" key="8">
    <source>
        <dbReference type="EMBL" id="KRK73369.1"/>
    </source>
</evidence>